<evidence type="ECO:0000256" key="2">
    <source>
        <dbReference type="ARBA" id="ARBA00023027"/>
    </source>
</evidence>
<keyword evidence="6" id="KW-1185">Reference proteome</keyword>
<dbReference type="GO" id="GO:0019592">
    <property type="term" value="P:mannitol catabolic process"/>
    <property type="evidence" value="ECO:0007669"/>
    <property type="project" value="TreeGrafter"/>
</dbReference>
<feature type="domain" description="Mannitol dehydrogenase N-terminal" evidence="3">
    <location>
        <begin position="10"/>
        <end position="250"/>
    </location>
</feature>
<gene>
    <name evidence="5" type="ORF">FV139_00830</name>
</gene>
<organism evidence="5 6">
    <name type="scientific">Parahaliea maris</name>
    <dbReference type="NCBI Taxonomy" id="2716870"/>
    <lineage>
        <taxon>Bacteria</taxon>
        <taxon>Pseudomonadati</taxon>
        <taxon>Pseudomonadota</taxon>
        <taxon>Gammaproteobacteria</taxon>
        <taxon>Cellvibrionales</taxon>
        <taxon>Halieaceae</taxon>
        <taxon>Parahaliea</taxon>
    </lineage>
</organism>
<dbReference type="SUPFAM" id="SSF51735">
    <property type="entry name" value="NAD(P)-binding Rossmann-fold domains"/>
    <property type="match status" value="1"/>
</dbReference>
<dbReference type="GO" id="GO:0009026">
    <property type="term" value="F:tagaturonate reductase activity"/>
    <property type="evidence" value="ECO:0007669"/>
    <property type="project" value="UniProtKB-EC"/>
</dbReference>
<dbReference type="InterPro" id="IPR013118">
    <property type="entry name" value="Mannitol_DH_C"/>
</dbReference>
<dbReference type="SUPFAM" id="SSF48179">
    <property type="entry name" value="6-phosphogluconate dehydrogenase C-terminal domain-like"/>
    <property type="match status" value="1"/>
</dbReference>
<reference evidence="5 6" key="1">
    <citation type="submission" date="2019-08" db="EMBL/GenBank/DDBJ databases">
        <title>Parahaliea maris sp. nov., isolated from the surface seawater.</title>
        <authorList>
            <person name="Liu Y."/>
        </authorList>
    </citation>
    <scope>NUCLEOTIDE SEQUENCE [LARGE SCALE GENOMIC DNA]</scope>
    <source>
        <strain evidence="5 6">HSLHS9</strain>
    </source>
</reference>
<dbReference type="InterPro" id="IPR008927">
    <property type="entry name" value="6-PGluconate_DH-like_C_sf"/>
</dbReference>
<dbReference type="PANTHER" id="PTHR30524:SF0">
    <property type="entry name" value="ALTRONATE OXIDOREDUCTASE-RELATED"/>
    <property type="match status" value="1"/>
</dbReference>
<dbReference type="GO" id="GO:0005829">
    <property type="term" value="C:cytosol"/>
    <property type="evidence" value="ECO:0007669"/>
    <property type="project" value="TreeGrafter"/>
</dbReference>
<evidence type="ECO:0000259" key="4">
    <source>
        <dbReference type="Pfam" id="PF08125"/>
    </source>
</evidence>
<dbReference type="Gene3D" id="1.10.1040.10">
    <property type="entry name" value="N-(1-d-carboxylethyl)-l-norvaline Dehydrogenase, domain 2"/>
    <property type="match status" value="1"/>
</dbReference>
<dbReference type="AlphaFoldDB" id="A0A5C9A9X3"/>
<protein>
    <submittedName>
        <fullName evidence="5">Tagaturonate reductase</fullName>
        <ecNumber evidence="5">1.1.1.58</ecNumber>
    </submittedName>
</protein>
<dbReference type="RefSeq" id="WP_148066351.1">
    <property type="nucleotide sequence ID" value="NZ_VRZA01000001.1"/>
</dbReference>
<feature type="domain" description="Mannitol dehydrogenase C-terminal" evidence="4">
    <location>
        <begin position="265"/>
        <end position="451"/>
    </location>
</feature>
<sequence>MTGSAPAPATVLQFGTGVFLLGFVDWIIQQLNERAEFDGRVLALKARPGSSASLAPLNQYSGRFEIWLRGYRNGELIDEVQPVNCVQGAVNPFADYAVALEQAASDEWRWVVSNTTEAGIRYTAQQAPQDAVPTTFPALLTAMLHHRFVHYRGAGERGVTVLCCELIEDNASTLRDIVLRHAGDWNLPADFSDWLQASCAFCNTLVDRIVTGEPASAPPARTLPSDAPLIEAEAFYSWVIQAPPAVWARLPVERAGLDGVQFVDDLKPWRERKVRILNGAHTAGFALSLMLGVPTVFDSMSNPLLRRYLERLIYDEVCPTLAGEDIEVYAAAILERFDNPHVEHRWENIALNALSKWRARLLPTLLDAAAGRDSLPPLLVLSLAALLCFYRGQWQGRTLPVRDDEAAVAELRRLWQSGAEPSLAIAAILDSDVIWGEKLPPVSGLVDALSDVISRMECDGVESVLEACLAKS</sequence>
<evidence type="ECO:0000256" key="1">
    <source>
        <dbReference type="ARBA" id="ARBA00023002"/>
    </source>
</evidence>
<proteinExistence type="predicted"/>
<keyword evidence="1 5" id="KW-0560">Oxidoreductase</keyword>
<comment type="caution">
    <text evidence="5">The sequence shown here is derived from an EMBL/GenBank/DDBJ whole genome shotgun (WGS) entry which is preliminary data.</text>
</comment>
<evidence type="ECO:0000313" key="6">
    <source>
        <dbReference type="Proteomes" id="UP000321039"/>
    </source>
</evidence>
<dbReference type="Pfam" id="PF08125">
    <property type="entry name" value="Mannitol_dh_C"/>
    <property type="match status" value="1"/>
</dbReference>
<dbReference type="InterPro" id="IPR013131">
    <property type="entry name" value="Mannitol_DH_N"/>
</dbReference>
<dbReference type="Proteomes" id="UP000321039">
    <property type="component" value="Unassembled WGS sequence"/>
</dbReference>
<dbReference type="EMBL" id="VRZA01000001">
    <property type="protein sequence ID" value="TXS96081.1"/>
    <property type="molecule type" value="Genomic_DNA"/>
</dbReference>
<keyword evidence="2" id="KW-0520">NAD</keyword>
<dbReference type="Pfam" id="PF01232">
    <property type="entry name" value="Mannitol_dh"/>
    <property type="match status" value="1"/>
</dbReference>
<dbReference type="InterPro" id="IPR013328">
    <property type="entry name" value="6PGD_dom2"/>
</dbReference>
<dbReference type="GO" id="GO:0008926">
    <property type="term" value="F:mannitol-1-phosphate 5-dehydrogenase activity"/>
    <property type="evidence" value="ECO:0007669"/>
    <property type="project" value="TreeGrafter"/>
</dbReference>
<accession>A0A5C9A9X3</accession>
<evidence type="ECO:0000313" key="5">
    <source>
        <dbReference type="EMBL" id="TXS96081.1"/>
    </source>
</evidence>
<dbReference type="PANTHER" id="PTHR30524">
    <property type="entry name" value="MANNITOL-1-PHOSPHATE 5-DEHYDROGENASE"/>
    <property type="match status" value="1"/>
</dbReference>
<evidence type="ECO:0000259" key="3">
    <source>
        <dbReference type="Pfam" id="PF01232"/>
    </source>
</evidence>
<dbReference type="InterPro" id="IPR036291">
    <property type="entry name" value="NAD(P)-bd_dom_sf"/>
</dbReference>
<name>A0A5C9A9X3_9GAMM</name>
<dbReference type="Gene3D" id="3.40.50.720">
    <property type="entry name" value="NAD(P)-binding Rossmann-like Domain"/>
    <property type="match status" value="1"/>
</dbReference>
<dbReference type="EC" id="1.1.1.58" evidence="5"/>
<dbReference type="NCBIfam" id="NF002969">
    <property type="entry name" value="PRK03643.1"/>
    <property type="match status" value="1"/>
</dbReference>